<evidence type="ECO:0008006" key="3">
    <source>
        <dbReference type="Google" id="ProtNLM"/>
    </source>
</evidence>
<reference evidence="1 2" key="1">
    <citation type="journal article" date="2020" name="J. Appl. Phycol.">
        <title>Morphological changes and genome evolution in Raphidiopsis raciborskii CS-506 after 23 years in culture.</title>
        <authorList>
            <person name="Willis A."/>
            <person name="Bent S.J."/>
            <person name="Jameson I.D."/>
        </authorList>
    </citation>
    <scope>NUCLEOTIDE SEQUENCE [LARGE SCALE GENOMIC DNA]</scope>
    <source>
        <strain evidence="1 2">CS-506_A</strain>
    </source>
</reference>
<comment type="caution">
    <text evidence="1">The sequence shown here is derived from an EMBL/GenBank/DDBJ whole genome shotgun (WGS) entry which is preliminary data.</text>
</comment>
<protein>
    <recommendedName>
        <fullName evidence="3">Surface carbohydrate biosynthesis protein</fullName>
    </recommendedName>
</protein>
<dbReference type="InterPro" id="IPR030906">
    <property type="entry name" value="Surf_polysacc"/>
</dbReference>
<dbReference type="NCBIfam" id="TIGR04396">
    <property type="entry name" value="surf_polysacc"/>
    <property type="match status" value="1"/>
</dbReference>
<evidence type="ECO:0000313" key="2">
    <source>
        <dbReference type="Proteomes" id="UP000538075"/>
    </source>
</evidence>
<sequence>SRLLLGYFAIQQDFTVIIGEYSQVVHKAIECATGIFIDKCLSSSKYKVAERLSESSIKIVSLDEEGLCHQNNEYVFKNLRSYEKSFKLAEKVFCWGIDDASKLKKQYAKMQEKFIVTGNPRIDLCDRQFWNILEEETKNKENKKYVLIVSNFSVNNANGFGFISNQLENYDLLGDRGFKQDFELRKRFRYLTFLEFSLAIERLIKDNPSVNFVLRPHPSENIDYWHDFLSSHSNCKVVYDHKYYQWLRDASIVVHSSCTSGIFTYFMQIPTIAYLPFPNDPYSDFIANDLSYKAFNYDHLNNTLRGLMSKDISSSITSYSTIERLNTLVSKLENKTSAERIIDELCTIKIDYDKANFDQLTVSKFSLLKVFLKIAKTVGISLSKKQGENLFIKDSNLRYSTAYCEQQFSSISIDEIQSYGERMSVILNSKSLKVEKLQDNLFLIKKGNEKP</sequence>
<proteinExistence type="predicted"/>
<evidence type="ECO:0000313" key="1">
    <source>
        <dbReference type="EMBL" id="MBA4464801.1"/>
    </source>
</evidence>
<dbReference type="EMBL" id="VDFG01000209">
    <property type="protein sequence ID" value="MBA4464801.1"/>
    <property type="molecule type" value="Genomic_DNA"/>
</dbReference>
<organism evidence="1 2">
    <name type="scientific">Cylindrospermopsis raciborskii CS-506_A</name>
    <dbReference type="NCBI Taxonomy" id="2585140"/>
    <lineage>
        <taxon>Bacteria</taxon>
        <taxon>Bacillati</taxon>
        <taxon>Cyanobacteriota</taxon>
        <taxon>Cyanophyceae</taxon>
        <taxon>Nostocales</taxon>
        <taxon>Aphanizomenonaceae</taxon>
        <taxon>Cylindrospermopsis</taxon>
    </lineage>
</organism>
<accession>A0A838WGG2</accession>
<dbReference type="Proteomes" id="UP000538075">
    <property type="component" value="Unassembled WGS sequence"/>
</dbReference>
<name>A0A838WGG2_9CYAN</name>
<gene>
    <name evidence="1" type="ORF">FHK98_02675</name>
</gene>
<dbReference type="AlphaFoldDB" id="A0A838WGG2"/>
<feature type="non-terminal residue" evidence="1">
    <location>
        <position position="1"/>
    </location>
</feature>